<feature type="domain" description="YozE SAM-like" evidence="1">
    <location>
        <begin position="4"/>
        <end position="70"/>
    </location>
</feature>
<sequence length="72" mass="8609">MERSFYQFALAYRGGSKDDDHAVFAEAMFNDLAFPKNEKEFDPLSRYLEEKADPHMRSVIFDELYALYKERF</sequence>
<proteinExistence type="predicted"/>
<evidence type="ECO:0000313" key="2">
    <source>
        <dbReference type="EMBL" id="WOV88984.1"/>
    </source>
</evidence>
<dbReference type="SUPFAM" id="SSF140652">
    <property type="entry name" value="YozE-like"/>
    <property type="match status" value="1"/>
</dbReference>
<dbReference type="Proteomes" id="UP001303902">
    <property type="component" value="Chromosome"/>
</dbReference>
<dbReference type="Pfam" id="PF06855">
    <property type="entry name" value="YozE_SAM_like"/>
    <property type="match status" value="1"/>
</dbReference>
<protein>
    <submittedName>
        <fullName evidence="2">YozE family protein</fullName>
    </submittedName>
</protein>
<name>A0ABZ0LBG4_9BACL</name>
<evidence type="ECO:0000259" key="1">
    <source>
        <dbReference type="Pfam" id="PF06855"/>
    </source>
</evidence>
<dbReference type="NCBIfam" id="NF010193">
    <property type="entry name" value="PRK13672.1"/>
    <property type="match status" value="1"/>
</dbReference>
<evidence type="ECO:0000313" key="3">
    <source>
        <dbReference type="Proteomes" id="UP001303902"/>
    </source>
</evidence>
<gene>
    <name evidence="2" type="ORF">QWT69_07740</name>
</gene>
<dbReference type="EMBL" id="CP129118">
    <property type="protein sequence ID" value="WOV88984.1"/>
    <property type="molecule type" value="Genomic_DNA"/>
</dbReference>
<reference evidence="2 3" key="1">
    <citation type="submission" date="2023-06" db="EMBL/GenBank/DDBJ databases">
        <title>Sporosarcina sp. nov., isolated from Korean tranditional fermented seafood 'Jeotgal'.</title>
        <authorList>
            <person name="Yang A.I."/>
            <person name="Shin N.-R."/>
        </authorList>
    </citation>
    <scope>NUCLEOTIDE SEQUENCE [LARGE SCALE GENOMIC DNA]</scope>
    <source>
        <strain evidence="2 3">T2O-4</strain>
    </source>
</reference>
<dbReference type="Gene3D" id="1.10.150.260">
    <property type="entry name" value="YozE SAM-like"/>
    <property type="match status" value="1"/>
</dbReference>
<dbReference type="InterPro" id="IPR023089">
    <property type="entry name" value="YozE_SAM-like"/>
</dbReference>
<organism evidence="2 3">
    <name type="scientific">Sporosarcina oncorhynchi</name>
    <dbReference type="NCBI Taxonomy" id="3056444"/>
    <lineage>
        <taxon>Bacteria</taxon>
        <taxon>Bacillati</taxon>
        <taxon>Bacillota</taxon>
        <taxon>Bacilli</taxon>
        <taxon>Bacillales</taxon>
        <taxon>Caryophanaceae</taxon>
        <taxon>Sporosarcina</taxon>
    </lineage>
</organism>
<keyword evidence="3" id="KW-1185">Reference proteome</keyword>
<accession>A0ABZ0LBG4</accession>
<dbReference type="InterPro" id="IPR036806">
    <property type="entry name" value="YozE_SAM-like_sf"/>
</dbReference>
<dbReference type="RefSeq" id="WP_317970594.1">
    <property type="nucleotide sequence ID" value="NZ_CP129118.1"/>
</dbReference>